<gene>
    <name evidence="1" type="ORF">MCOS_LOCUS8334</name>
</gene>
<sequence>MGLPLCRLDNTTCLEGGHRDSTSCIQPLFIHLHLPRHLHQLRLCSPLPAIGYLLEPRTPTLHLNHEPSSELHR</sequence>
<protein>
    <submittedName>
        <fullName evidence="3">Ovule protein</fullName>
    </submittedName>
</protein>
<keyword evidence="2" id="KW-1185">Reference proteome</keyword>
<accession>A0A0R3UL07</accession>
<organism evidence="3">
    <name type="scientific">Mesocestoides corti</name>
    <name type="common">Flatworm</name>
    <dbReference type="NCBI Taxonomy" id="53468"/>
    <lineage>
        <taxon>Eukaryota</taxon>
        <taxon>Metazoa</taxon>
        <taxon>Spiralia</taxon>
        <taxon>Lophotrochozoa</taxon>
        <taxon>Platyhelminthes</taxon>
        <taxon>Cestoda</taxon>
        <taxon>Eucestoda</taxon>
        <taxon>Cyclophyllidea</taxon>
        <taxon>Mesocestoididae</taxon>
        <taxon>Mesocestoides</taxon>
    </lineage>
</organism>
<proteinExistence type="predicted"/>
<reference evidence="1 2" key="2">
    <citation type="submission" date="2018-10" db="EMBL/GenBank/DDBJ databases">
        <authorList>
            <consortium name="Pathogen Informatics"/>
        </authorList>
    </citation>
    <scope>NUCLEOTIDE SEQUENCE [LARGE SCALE GENOMIC DNA]</scope>
</reference>
<evidence type="ECO:0000313" key="2">
    <source>
        <dbReference type="Proteomes" id="UP000267029"/>
    </source>
</evidence>
<reference evidence="3" key="1">
    <citation type="submission" date="2017-02" db="UniProtKB">
        <authorList>
            <consortium name="WormBaseParasite"/>
        </authorList>
    </citation>
    <scope>IDENTIFICATION</scope>
</reference>
<dbReference type="WBParaSite" id="MCOS_0000833301-mRNA-1">
    <property type="protein sequence ID" value="MCOS_0000833301-mRNA-1"/>
    <property type="gene ID" value="MCOS_0000833301"/>
</dbReference>
<dbReference type="AlphaFoldDB" id="A0A0R3UL07"/>
<name>A0A0R3UL07_MESCO</name>
<dbReference type="Proteomes" id="UP000267029">
    <property type="component" value="Unassembled WGS sequence"/>
</dbReference>
<evidence type="ECO:0000313" key="1">
    <source>
        <dbReference type="EMBL" id="VDD82331.1"/>
    </source>
</evidence>
<dbReference type="EMBL" id="UXSR01005494">
    <property type="protein sequence ID" value="VDD82331.1"/>
    <property type="molecule type" value="Genomic_DNA"/>
</dbReference>
<evidence type="ECO:0000313" key="3">
    <source>
        <dbReference type="WBParaSite" id="MCOS_0000833301-mRNA-1"/>
    </source>
</evidence>